<dbReference type="EnsemblMetazoa" id="GAUT048089-RA">
    <property type="protein sequence ID" value="GAUT048089-PA"/>
    <property type="gene ID" value="GAUT048089"/>
</dbReference>
<reference evidence="1" key="1">
    <citation type="submission" date="2020-05" db="UniProtKB">
        <authorList>
            <consortium name="EnsemblMetazoa"/>
        </authorList>
    </citation>
    <scope>IDENTIFICATION</scope>
    <source>
        <strain evidence="1">TTRI</strain>
    </source>
</reference>
<dbReference type="Proteomes" id="UP000078200">
    <property type="component" value="Unassembled WGS sequence"/>
</dbReference>
<accession>A0A1A9VUI7</accession>
<proteinExistence type="predicted"/>
<keyword evidence="2" id="KW-1185">Reference proteome</keyword>
<protein>
    <submittedName>
        <fullName evidence="1">Uncharacterized protein</fullName>
    </submittedName>
</protein>
<dbReference type="VEuPathDB" id="VectorBase:GAUT048089"/>
<evidence type="ECO:0000313" key="2">
    <source>
        <dbReference type="Proteomes" id="UP000078200"/>
    </source>
</evidence>
<evidence type="ECO:0000313" key="1">
    <source>
        <dbReference type="EnsemblMetazoa" id="GAUT048089-PA"/>
    </source>
</evidence>
<dbReference type="AlphaFoldDB" id="A0A1A9VUI7"/>
<sequence length="189" mass="21417">MVVQCEPNISMFECSRVKVKYVPIMCGDVTSANSNWLLVDLNCAKTIERTHHVNVRDLFLTKLSPLCRVLEIVYGAGKRISYCCDLISDQKACLPYHVGSGSSRARDQCQRMLVKSTSDGNYNYRQALDKNEFIYHNFNTAAVITTTICLELISDNYMQVKERSSPRTIENLSKTMTGNNLTKDELTIL</sequence>
<name>A0A1A9VUI7_GLOAU</name>
<organism evidence="1 2">
    <name type="scientific">Glossina austeni</name>
    <name type="common">Savannah tsetse fly</name>
    <dbReference type="NCBI Taxonomy" id="7395"/>
    <lineage>
        <taxon>Eukaryota</taxon>
        <taxon>Metazoa</taxon>
        <taxon>Ecdysozoa</taxon>
        <taxon>Arthropoda</taxon>
        <taxon>Hexapoda</taxon>
        <taxon>Insecta</taxon>
        <taxon>Pterygota</taxon>
        <taxon>Neoptera</taxon>
        <taxon>Endopterygota</taxon>
        <taxon>Diptera</taxon>
        <taxon>Brachycera</taxon>
        <taxon>Muscomorpha</taxon>
        <taxon>Hippoboscoidea</taxon>
        <taxon>Glossinidae</taxon>
        <taxon>Glossina</taxon>
    </lineage>
</organism>